<keyword evidence="1" id="KW-0808">Transferase</keyword>
<gene>
    <name evidence="4" type="ORF">SE17_10185</name>
</gene>
<dbReference type="EMBL" id="LJCR01000281">
    <property type="protein sequence ID" value="KPV53345.1"/>
    <property type="molecule type" value="Genomic_DNA"/>
</dbReference>
<dbReference type="SMART" id="SM00563">
    <property type="entry name" value="PlsC"/>
    <property type="match status" value="1"/>
</dbReference>
<protein>
    <recommendedName>
        <fullName evidence="3">Phospholipid/glycerol acyltransferase domain-containing protein</fullName>
    </recommendedName>
</protein>
<keyword evidence="2" id="KW-0012">Acyltransferase</keyword>
<dbReference type="Proteomes" id="UP000050509">
    <property type="component" value="Unassembled WGS sequence"/>
</dbReference>
<dbReference type="CDD" id="cd06551">
    <property type="entry name" value="LPLAT"/>
    <property type="match status" value="1"/>
</dbReference>
<reference evidence="4 5" key="1">
    <citation type="submission" date="2015-09" db="EMBL/GenBank/DDBJ databases">
        <title>Draft genome sequence of Kouleothrix aurantiaca JCM 19913.</title>
        <authorList>
            <person name="Hemp J."/>
        </authorList>
    </citation>
    <scope>NUCLEOTIDE SEQUENCE [LARGE SCALE GENOMIC DNA]</scope>
    <source>
        <strain evidence="4 5">COM-B</strain>
    </source>
</reference>
<dbReference type="InterPro" id="IPR002123">
    <property type="entry name" value="Plipid/glycerol_acylTrfase"/>
</dbReference>
<evidence type="ECO:0000259" key="3">
    <source>
        <dbReference type="SMART" id="SM00563"/>
    </source>
</evidence>
<accession>A0A0P9DIT8</accession>
<dbReference type="GO" id="GO:0003841">
    <property type="term" value="F:1-acylglycerol-3-phosphate O-acyltransferase activity"/>
    <property type="evidence" value="ECO:0007669"/>
    <property type="project" value="TreeGrafter"/>
</dbReference>
<dbReference type="SUPFAM" id="SSF69593">
    <property type="entry name" value="Glycerol-3-phosphate (1)-acyltransferase"/>
    <property type="match status" value="1"/>
</dbReference>
<dbReference type="GO" id="GO:0005886">
    <property type="term" value="C:plasma membrane"/>
    <property type="evidence" value="ECO:0007669"/>
    <property type="project" value="TreeGrafter"/>
</dbReference>
<dbReference type="Pfam" id="PF01553">
    <property type="entry name" value="Acyltransferase"/>
    <property type="match status" value="1"/>
</dbReference>
<dbReference type="PANTHER" id="PTHR10434">
    <property type="entry name" value="1-ACYL-SN-GLYCEROL-3-PHOSPHATE ACYLTRANSFERASE"/>
    <property type="match status" value="1"/>
</dbReference>
<dbReference type="GO" id="GO:0006654">
    <property type="term" value="P:phosphatidic acid biosynthetic process"/>
    <property type="evidence" value="ECO:0007669"/>
    <property type="project" value="TreeGrafter"/>
</dbReference>
<evidence type="ECO:0000313" key="5">
    <source>
        <dbReference type="Proteomes" id="UP000050509"/>
    </source>
</evidence>
<evidence type="ECO:0000256" key="1">
    <source>
        <dbReference type="ARBA" id="ARBA00022679"/>
    </source>
</evidence>
<proteinExistence type="predicted"/>
<dbReference type="PANTHER" id="PTHR10434:SF11">
    <property type="entry name" value="1-ACYL-SN-GLYCEROL-3-PHOSPHATE ACYLTRANSFERASE"/>
    <property type="match status" value="1"/>
</dbReference>
<feature type="domain" description="Phospholipid/glycerol acyltransferase" evidence="3">
    <location>
        <begin position="50"/>
        <end position="171"/>
    </location>
</feature>
<sequence length="251" mass="28472">MTTPDLPPIPARHSRAGDALVYWGLVRSALWSHFDRVWIKLEGVPQQGPLIVYMNHPSWWDGYMAFVLNRVVLRSRFQGFAMMEEAQLRRYRFFSWSGAFSVHRQDARSAMRSVAYIARLLAERRARCLYIFPQGEITPNDRRPLEMFGGVAHIVRRCGGATLWPVALRYEFGGEQRPEAFIRAGAPHYAPATSDARTLTAELGERLTAACDLLRAEYIAGELGGYRTLLRGRAGVNRAFDAARFLPGKQQ</sequence>
<name>A0A0P9DIT8_9CHLR</name>
<comment type="caution">
    <text evidence="4">The sequence shown here is derived from an EMBL/GenBank/DDBJ whole genome shotgun (WGS) entry which is preliminary data.</text>
</comment>
<evidence type="ECO:0000313" key="4">
    <source>
        <dbReference type="EMBL" id="KPV53345.1"/>
    </source>
</evidence>
<evidence type="ECO:0000256" key="2">
    <source>
        <dbReference type="ARBA" id="ARBA00023315"/>
    </source>
</evidence>
<dbReference type="AlphaFoldDB" id="A0A0P9DIT8"/>
<keyword evidence="5" id="KW-1185">Reference proteome</keyword>
<organism evidence="4 5">
    <name type="scientific">Kouleothrix aurantiaca</name>
    <dbReference type="NCBI Taxonomy" id="186479"/>
    <lineage>
        <taxon>Bacteria</taxon>
        <taxon>Bacillati</taxon>
        <taxon>Chloroflexota</taxon>
        <taxon>Chloroflexia</taxon>
        <taxon>Chloroflexales</taxon>
        <taxon>Roseiflexineae</taxon>
        <taxon>Roseiflexaceae</taxon>
        <taxon>Kouleothrix</taxon>
    </lineage>
</organism>